<keyword evidence="2" id="KW-0732">Signal</keyword>
<accession>A0AAU8IYX0</accession>
<feature type="compositionally biased region" description="Low complexity" evidence="1">
    <location>
        <begin position="218"/>
        <end position="228"/>
    </location>
</feature>
<dbReference type="KEGG" id="stac:ABII15_26055"/>
<evidence type="ECO:0000256" key="2">
    <source>
        <dbReference type="SAM" id="SignalP"/>
    </source>
</evidence>
<name>A0AAU8IYX0_9ACTN</name>
<feature type="compositionally biased region" description="Low complexity" evidence="1">
    <location>
        <begin position="236"/>
        <end position="251"/>
    </location>
</feature>
<gene>
    <name evidence="3" type="ORF">ABII15_26055</name>
</gene>
<feature type="region of interest" description="Disordered" evidence="1">
    <location>
        <begin position="212"/>
        <end position="251"/>
    </location>
</feature>
<evidence type="ECO:0000313" key="3">
    <source>
        <dbReference type="EMBL" id="XCJ73211.1"/>
    </source>
</evidence>
<proteinExistence type="predicted"/>
<evidence type="ECO:0000256" key="1">
    <source>
        <dbReference type="SAM" id="MobiDB-lite"/>
    </source>
</evidence>
<dbReference type="RefSeq" id="WP_353944704.1">
    <property type="nucleotide sequence ID" value="NZ_CP159534.1"/>
</dbReference>
<sequence length="251" mass="25811">MKSWRAGRRPAVTLALAVPAAALLLTGCGDAGGLESAGPTPTAVGPRELWPSLTPASAAVDDYGAGETDVVKGVTVPGGDLRRVDPVSVIRAQRAADPDSYKDIEKGLADCGDPGKRGPGCPVLAPYFADLTGDGEDEMVVAVKAPKQQLVVRVFTYGDGTLTQIMNDEDAVISVELAGDTVVVRAVADLSGYEYRTSWQYDAHQKAMLPTRDEIVRTGPPQTPSASPTGPPTAAPTPSTSPSASASPGAS</sequence>
<dbReference type="PROSITE" id="PS51257">
    <property type="entry name" value="PROKAR_LIPOPROTEIN"/>
    <property type="match status" value="1"/>
</dbReference>
<organism evidence="3">
    <name type="scientific">Streptomyces tabacisoli</name>
    <dbReference type="NCBI Taxonomy" id="3156398"/>
    <lineage>
        <taxon>Bacteria</taxon>
        <taxon>Bacillati</taxon>
        <taxon>Actinomycetota</taxon>
        <taxon>Actinomycetes</taxon>
        <taxon>Kitasatosporales</taxon>
        <taxon>Streptomycetaceae</taxon>
        <taxon>Streptomyces</taxon>
    </lineage>
</organism>
<feature type="chain" id="PRO_5043930457" description="Lipoprotein" evidence="2">
    <location>
        <begin position="32"/>
        <end position="251"/>
    </location>
</feature>
<dbReference type="AlphaFoldDB" id="A0AAU8IYX0"/>
<protein>
    <recommendedName>
        <fullName evidence="4">Lipoprotein</fullName>
    </recommendedName>
</protein>
<feature type="signal peptide" evidence="2">
    <location>
        <begin position="1"/>
        <end position="31"/>
    </location>
</feature>
<reference evidence="3" key="1">
    <citation type="submission" date="2024-06" db="EMBL/GenBank/DDBJ databases">
        <title>Streptomyces sp. strain HUAS MG91 genome sequences.</title>
        <authorList>
            <person name="Mo P."/>
        </authorList>
    </citation>
    <scope>NUCLEOTIDE SEQUENCE</scope>
    <source>
        <strain evidence="3">HUAS MG91</strain>
    </source>
</reference>
<evidence type="ECO:0008006" key="4">
    <source>
        <dbReference type="Google" id="ProtNLM"/>
    </source>
</evidence>
<dbReference type="EMBL" id="CP159534">
    <property type="protein sequence ID" value="XCJ73211.1"/>
    <property type="molecule type" value="Genomic_DNA"/>
</dbReference>